<dbReference type="InterPro" id="IPR052155">
    <property type="entry name" value="Biofilm_reg_signaling"/>
</dbReference>
<evidence type="ECO:0000259" key="3">
    <source>
        <dbReference type="PROSITE" id="PS50887"/>
    </source>
</evidence>
<sequence>MAAVIAAEGRWGRQHLLRLYTVAMGGAGVLVTALSAGQVVDAATRHPAMWLMTALAVLAGALAFIDTPAPGRSPLIVCPTICFTFAILLCWGLGPAIVAQAVAVLMVRWKLRAPMSEGVKAWGQYTLAFAAAAGVLWLGQPDPFERAGPTNIVTDAVAVVGAVAAWLVVYAVLEFGHSVLRGASAHPRGLGRAIGNQLLFKASLLLLSPVLAVAAHINVGFVPLIFLPLFAVQRMARLSAERDRAARMDPLTGLANRTGLRAGFCDLMAARDRVAPDGVPAPRALSLLMLDLDRFKHVNDSLGHDVGDRLLVGVAHRIASVQPRDAIVARLGGDEFAILLATHTPEEAERVACSVVHALVEPVRLDRLQIDVTASLGIASYSDGEDFATLLRHADVAMYEAKQRGDAVATYAARADQNSPERLKLLTDFRDALSSPRADQVTMHYQPQVSLATGEVEGVEALLRWHHPTHGLVSTRELLSVAEHSSVMRQLTMRVIDDVTAQAAGWPAAGLDIRASLNVSVRDLYSDDLATHLARRLDERGVPPERIQVEITESSLLADPSRVQATVNRIAGLGVAVSLDDFGTGYSSLQHLRRLPISEIKIDRSFVSGMAGNRDDAAIVRSIVEMARTLGIRTVAEGVENEYTRRLLAETGCTLIQGWIAARPMPGGELVRWMAAGELVRPAVGQLPQT</sequence>
<evidence type="ECO:0000259" key="2">
    <source>
        <dbReference type="PROSITE" id="PS50883"/>
    </source>
</evidence>
<dbReference type="Pfam" id="PF00990">
    <property type="entry name" value="GGDEF"/>
    <property type="match status" value="1"/>
</dbReference>
<feature type="transmembrane region" description="Helical" evidence="1">
    <location>
        <begin position="152"/>
        <end position="173"/>
    </location>
</feature>
<evidence type="ECO:0000313" key="4">
    <source>
        <dbReference type="EMBL" id="MDQ7903104.1"/>
    </source>
</evidence>
<dbReference type="Gene3D" id="3.30.70.270">
    <property type="match status" value="1"/>
</dbReference>
<dbReference type="InterPro" id="IPR043128">
    <property type="entry name" value="Rev_trsase/Diguanyl_cyclase"/>
</dbReference>
<keyword evidence="1" id="KW-0812">Transmembrane</keyword>
<dbReference type="CDD" id="cd01948">
    <property type="entry name" value="EAL"/>
    <property type="match status" value="1"/>
</dbReference>
<keyword evidence="1" id="KW-0472">Membrane</keyword>
<dbReference type="Proteomes" id="UP001230908">
    <property type="component" value="Unassembled WGS sequence"/>
</dbReference>
<dbReference type="NCBIfam" id="TIGR00254">
    <property type="entry name" value="GGDEF"/>
    <property type="match status" value="1"/>
</dbReference>
<dbReference type="Pfam" id="PF00563">
    <property type="entry name" value="EAL"/>
    <property type="match status" value="1"/>
</dbReference>
<dbReference type="SUPFAM" id="SSF55073">
    <property type="entry name" value="Nucleotide cyclase"/>
    <property type="match status" value="1"/>
</dbReference>
<feature type="transmembrane region" description="Helical" evidence="1">
    <location>
        <begin position="122"/>
        <end position="140"/>
    </location>
</feature>
<gene>
    <name evidence="4" type="ORF">RB614_01045</name>
</gene>
<protein>
    <submittedName>
        <fullName evidence="4">EAL domain-containing protein</fullName>
    </submittedName>
</protein>
<feature type="transmembrane region" description="Helical" evidence="1">
    <location>
        <begin position="77"/>
        <end position="102"/>
    </location>
</feature>
<dbReference type="EMBL" id="JAVHUY010000001">
    <property type="protein sequence ID" value="MDQ7903104.1"/>
    <property type="molecule type" value="Genomic_DNA"/>
</dbReference>
<name>A0ABU0Z7S3_9ACTN</name>
<dbReference type="SMART" id="SM00267">
    <property type="entry name" value="GGDEF"/>
    <property type="match status" value="1"/>
</dbReference>
<dbReference type="SMART" id="SM00052">
    <property type="entry name" value="EAL"/>
    <property type="match status" value="1"/>
</dbReference>
<dbReference type="PANTHER" id="PTHR44757:SF2">
    <property type="entry name" value="BIOFILM ARCHITECTURE MAINTENANCE PROTEIN MBAA"/>
    <property type="match status" value="1"/>
</dbReference>
<evidence type="ECO:0000313" key="5">
    <source>
        <dbReference type="Proteomes" id="UP001230908"/>
    </source>
</evidence>
<dbReference type="InterPro" id="IPR001633">
    <property type="entry name" value="EAL_dom"/>
</dbReference>
<reference evidence="4 5" key="1">
    <citation type="submission" date="2023-08" db="EMBL/GenBank/DDBJ databases">
        <title>Phytohabitans sansha sp. nov., isolated from marine sediment.</title>
        <authorList>
            <person name="Zhao Y."/>
            <person name="Yi K."/>
        </authorList>
    </citation>
    <scope>NUCLEOTIDE SEQUENCE [LARGE SCALE GENOMIC DNA]</scope>
    <source>
        <strain evidence="4 5">ZYX-F-186</strain>
    </source>
</reference>
<keyword evidence="1" id="KW-1133">Transmembrane helix</keyword>
<proteinExistence type="predicted"/>
<evidence type="ECO:0000256" key="1">
    <source>
        <dbReference type="SAM" id="Phobius"/>
    </source>
</evidence>
<feature type="transmembrane region" description="Helical" evidence="1">
    <location>
        <begin position="206"/>
        <end position="232"/>
    </location>
</feature>
<dbReference type="PROSITE" id="PS50887">
    <property type="entry name" value="GGDEF"/>
    <property type="match status" value="1"/>
</dbReference>
<feature type="transmembrane region" description="Helical" evidence="1">
    <location>
        <begin position="48"/>
        <end position="65"/>
    </location>
</feature>
<dbReference type="InterPro" id="IPR029787">
    <property type="entry name" value="Nucleotide_cyclase"/>
</dbReference>
<dbReference type="Gene3D" id="3.20.20.450">
    <property type="entry name" value="EAL domain"/>
    <property type="match status" value="1"/>
</dbReference>
<organism evidence="4 5">
    <name type="scientific">Phytohabitans maris</name>
    <dbReference type="NCBI Taxonomy" id="3071409"/>
    <lineage>
        <taxon>Bacteria</taxon>
        <taxon>Bacillati</taxon>
        <taxon>Actinomycetota</taxon>
        <taxon>Actinomycetes</taxon>
        <taxon>Micromonosporales</taxon>
        <taxon>Micromonosporaceae</taxon>
    </lineage>
</organism>
<dbReference type="SUPFAM" id="SSF141868">
    <property type="entry name" value="EAL domain-like"/>
    <property type="match status" value="1"/>
</dbReference>
<dbReference type="InterPro" id="IPR035919">
    <property type="entry name" value="EAL_sf"/>
</dbReference>
<keyword evidence="5" id="KW-1185">Reference proteome</keyword>
<dbReference type="RefSeq" id="WP_308710375.1">
    <property type="nucleotide sequence ID" value="NZ_JAVHUY010000001.1"/>
</dbReference>
<dbReference type="PANTHER" id="PTHR44757">
    <property type="entry name" value="DIGUANYLATE CYCLASE DGCP"/>
    <property type="match status" value="1"/>
</dbReference>
<dbReference type="CDD" id="cd01949">
    <property type="entry name" value="GGDEF"/>
    <property type="match status" value="1"/>
</dbReference>
<accession>A0ABU0Z7S3</accession>
<comment type="caution">
    <text evidence="4">The sequence shown here is derived from an EMBL/GenBank/DDBJ whole genome shotgun (WGS) entry which is preliminary data.</text>
</comment>
<feature type="domain" description="GGDEF" evidence="3">
    <location>
        <begin position="283"/>
        <end position="414"/>
    </location>
</feature>
<feature type="domain" description="EAL" evidence="2">
    <location>
        <begin position="422"/>
        <end position="678"/>
    </location>
</feature>
<dbReference type="InterPro" id="IPR000160">
    <property type="entry name" value="GGDEF_dom"/>
</dbReference>
<dbReference type="PROSITE" id="PS50883">
    <property type="entry name" value="EAL"/>
    <property type="match status" value="1"/>
</dbReference>
<feature type="transmembrane region" description="Helical" evidence="1">
    <location>
        <begin position="16"/>
        <end position="36"/>
    </location>
</feature>